<accession>A0A2A6ED75</accession>
<gene>
    <name evidence="1" type="ORF">CLI71_08545</name>
</gene>
<protein>
    <submittedName>
        <fullName evidence="1">DUF2693 domain-containing protein</fullName>
    </submittedName>
</protein>
<dbReference type="InterPro" id="IPR024401">
    <property type="entry name" value="WYL_prot"/>
</dbReference>
<dbReference type="AlphaFoldDB" id="A0A2A6ED75"/>
<dbReference type="Pfam" id="PF10902">
    <property type="entry name" value="WYL_2"/>
    <property type="match status" value="1"/>
</dbReference>
<dbReference type="EMBL" id="NSLY01000023">
    <property type="protein sequence ID" value="PDP59667.1"/>
    <property type="molecule type" value="Genomic_DNA"/>
</dbReference>
<evidence type="ECO:0000313" key="1">
    <source>
        <dbReference type="EMBL" id="PDP59667.1"/>
    </source>
</evidence>
<reference evidence="1 2" key="1">
    <citation type="submission" date="2017-09" db="EMBL/GenBank/DDBJ databases">
        <title>Phase variable restriction modification systems are present in the genome sequences of periodontal pathogens Prevotella intermedia, Tannerella forsythia and Porphyromonas gingivalis.</title>
        <authorList>
            <person name="Haigh R.D."/>
            <person name="Crawford L."/>
            <person name="Ralph J."/>
            <person name="Wanford J."/>
            <person name="Vartoukian S.R."/>
            <person name="Hijazib K."/>
            <person name="Wade W."/>
            <person name="Oggioni M.R."/>
        </authorList>
    </citation>
    <scope>NUCLEOTIDE SEQUENCE [LARGE SCALE GENOMIC DNA]</scope>
    <source>
        <strain evidence="1 2">WW2834</strain>
    </source>
</reference>
<comment type="caution">
    <text evidence="1">The sequence shown here is derived from an EMBL/GenBank/DDBJ whole genome shotgun (WGS) entry which is preliminary data.</text>
</comment>
<evidence type="ECO:0000313" key="2">
    <source>
        <dbReference type="Proteomes" id="UP000219058"/>
    </source>
</evidence>
<organism evidence="1 2">
    <name type="scientific">Prevotella intermedia</name>
    <dbReference type="NCBI Taxonomy" id="28131"/>
    <lineage>
        <taxon>Bacteria</taxon>
        <taxon>Pseudomonadati</taxon>
        <taxon>Bacteroidota</taxon>
        <taxon>Bacteroidia</taxon>
        <taxon>Bacteroidales</taxon>
        <taxon>Prevotellaceae</taxon>
        <taxon>Prevotella</taxon>
    </lineage>
</organism>
<dbReference type="Proteomes" id="UP000219058">
    <property type="component" value="Unassembled WGS sequence"/>
</dbReference>
<name>A0A2A6ED75_PREIN</name>
<proteinExistence type="predicted"/>
<sequence>MTATIKNQMSSIMKLAWQFVKRNGYTMSEALKVAWANIKLRSQLSKRIVKFYFQKVDGSIREAYGTLKEGLIPATKGDDRKRNDSVQVYFDTEKQEYRCFKKANLIRIA</sequence>
<dbReference type="RefSeq" id="WP_097550593.1">
    <property type="nucleotide sequence ID" value="NZ_NSLY01000023.1"/>
</dbReference>